<name>A0A0C5VVJ3_9GAMM</name>
<evidence type="ECO:0000256" key="3">
    <source>
        <dbReference type="ARBA" id="ARBA00022898"/>
    </source>
</evidence>
<dbReference type="Proteomes" id="UP000032266">
    <property type="component" value="Chromosome"/>
</dbReference>
<dbReference type="STRING" id="1445510.YC6258_05278"/>
<dbReference type="KEGG" id="gsn:YC6258_05278"/>
<dbReference type="InterPro" id="IPR015421">
    <property type="entry name" value="PyrdxlP-dep_Trfase_major"/>
</dbReference>
<evidence type="ECO:0000256" key="2">
    <source>
        <dbReference type="ARBA" id="ARBA00022679"/>
    </source>
</evidence>
<keyword evidence="2 5" id="KW-0808">Transferase</keyword>
<comment type="cofactor">
    <cofactor evidence="1">
        <name>pyridoxal 5'-phosphate</name>
        <dbReference type="ChEBI" id="CHEBI:597326"/>
    </cofactor>
</comment>
<accession>A0A0C5VVJ3</accession>
<dbReference type="PANTHER" id="PTHR13693">
    <property type="entry name" value="CLASS II AMINOTRANSFERASE/8-AMINO-7-OXONONANOATE SYNTHASE"/>
    <property type="match status" value="1"/>
</dbReference>
<keyword evidence="3" id="KW-0663">Pyridoxal phosphate</keyword>
<dbReference type="EC" id="2.3.1.47" evidence="5"/>
<organism evidence="5 6">
    <name type="scientific">Gynuella sunshinyii YC6258</name>
    <dbReference type="NCBI Taxonomy" id="1445510"/>
    <lineage>
        <taxon>Bacteria</taxon>
        <taxon>Pseudomonadati</taxon>
        <taxon>Pseudomonadota</taxon>
        <taxon>Gammaproteobacteria</taxon>
        <taxon>Oceanospirillales</taxon>
        <taxon>Saccharospirillaceae</taxon>
        <taxon>Gynuella</taxon>
    </lineage>
</organism>
<evidence type="ECO:0000313" key="5">
    <source>
        <dbReference type="EMBL" id="AJQ97308.1"/>
    </source>
</evidence>
<dbReference type="InterPro" id="IPR004839">
    <property type="entry name" value="Aminotransferase_I/II_large"/>
</dbReference>
<dbReference type="Pfam" id="PF00155">
    <property type="entry name" value="Aminotran_1_2"/>
    <property type="match status" value="1"/>
</dbReference>
<sequence length="385" mass="42245">MHPRFDITLNKLREQHSYRECSLPSGLDLSSNDYLGLHDHPVLIRAAHEALEMGVAFGSGGSRLLRGNTAEHEALEQYAAYYHGCEKTLFFANGFMANHALLTSLPNRHDVILYDARVHASSRDGIQASVAKSVRIAHNDLADFADRLQQFRASADIIWIVVESLYSMDGDMAPLQQLYELAQVYQAILIVDEAHASGIWGVNGKGLCEQLCRPETDGAIRMPENLITLHTCGKALGVAGGIVCATATIIDTLINTCRPFIFSTAPPPIQAYMTLKSMELCASEEGARLRQQLKSICVTAQQLFGGHGTQIIPIILGDNQQAIEASTFMQQAGYDIRAIRPPTVPPGTSRLRLSLNVHITPSTLEDIRQLLSQLDTPATFVERSL</sequence>
<keyword evidence="5" id="KW-0012">Acyltransferase</keyword>
<dbReference type="RefSeq" id="WP_044619087.1">
    <property type="nucleotide sequence ID" value="NZ_CP007142.1"/>
</dbReference>
<dbReference type="GO" id="GO:0009102">
    <property type="term" value="P:biotin biosynthetic process"/>
    <property type="evidence" value="ECO:0007669"/>
    <property type="project" value="TreeGrafter"/>
</dbReference>
<dbReference type="HOGENOM" id="CLU_015846_11_2_6"/>
<evidence type="ECO:0000259" key="4">
    <source>
        <dbReference type="Pfam" id="PF00155"/>
    </source>
</evidence>
<dbReference type="Gene3D" id="3.40.640.10">
    <property type="entry name" value="Type I PLP-dependent aspartate aminotransferase-like (Major domain)"/>
    <property type="match status" value="1"/>
</dbReference>
<gene>
    <name evidence="5" type="ORF">YC6258_05278</name>
</gene>
<dbReference type="AlphaFoldDB" id="A0A0C5VVJ3"/>
<dbReference type="PATRIC" id="fig|1445510.3.peg.5240"/>
<dbReference type="SUPFAM" id="SSF53383">
    <property type="entry name" value="PLP-dependent transferases"/>
    <property type="match status" value="1"/>
</dbReference>
<dbReference type="PANTHER" id="PTHR13693:SF100">
    <property type="entry name" value="8-AMINO-7-OXONONANOATE SYNTHASE"/>
    <property type="match status" value="1"/>
</dbReference>
<evidence type="ECO:0000313" key="6">
    <source>
        <dbReference type="Proteomes" id="UP000032266"/>
    </source>
</evidence>
<feature type="domain" description="Aminotransferase class I/classII large" evidence="4">
    <location>
        <begin position="27"/>
        <end position="366"/>
    </location>
</feature>
<proteinExistence type="predicted"/>
<dbReference type="InterPro" id="IPR015422">
    <property type="entry name" value="PyrdxlP-dep_Trfase_small"/>
</dbReference>
<evidence type="ECO:0000256" key="1">
    <source>
        <dbReference type="ARBA" id="ARBA00001933"/>
    </source>
</evidence>
<keyword evidence="6" id="KW-1185">Reference proteome</keyword>
<dbReference type="GO" id="GO:0030170">
    <property type="term" value="F:pyridoxal phosphate binding"/>
    <property type="evidence" value="ECO:0007669"/>
    <property type="project" value="InterPro"/>
</dbReference>
<reference evidence="5 6" key="1">
    <citation type="submission" date="2014-01" db="EMBL/GenBank/DDBJ databases">
        <title>Full genme sequencing of cellulolytic bacterium Gynuella sunshinyii YC6258T gen. nov., sp. nov.</title>
        <authorList>
            <person name="Khan H."/>
            <person name="Chung E.J."/>
            <person name="Chung Y.R."/>
        </authorList>
    </citation>
    <scope>NUCLEOTIDE SEQUENCE [LARGE SCALE GENOMIC DNA]</scope>
    <source>
        <strain evidence="5 6">YC6258</strain>
    </source>
</reference>
<dbReference type="InterPro" id="IPR050087">
    <property type="entry name" value="AON_synthase_class-II"/>
</dbReference>
<protein>
    <submittedName>
        <fullName evidence="5">7-keto-8-aminopelargonate synthetase-related enzyme</fullName>
        <ecNumber evidence="5">2.3.1.47</ecNumber>
    </submittedName>
</protein>
<dbReference type="Gene3D" id="3.90.1150.10">
    <property type="entry name" value="Aspartate Aminotransferase, domain 1"/>
    <property type="match status" value="1"/>
</dbReference>
<dbReference type="GO" id="GO:0008710">
    <property type="term" value="F:8-amino-7-oxononanoate synthase activity"/>
    <property type="evidence" value="ECO:0007669"/>
    <property type="project" value="UniProtKB-EC"/>
</dbReference>
<dbReference type="OrthoDB" id="9807157at2"/>
<dbReference type="EMBL" id="CP007142">
    <property type="protein sequence ID" value="AJQ97308.1"/>
    <property type="molecule type" value="Genomic_DNA"/>
</dbReference>
<dbReference type="InterPro" id="IPR015424">
    <property type="entry name" value="PyrdxlP-dep_Trfase"/>
</dbReference>